<keyword evidence="4 8" id="KW-0547">Nucleotide-binding</keyword>
<dbReference type="InterPro" id="IPR028923">
    <property type="entry name" value="SAICAR_synt/ADE2_N"/>
</dbReference>
<evidence type="ECO:0000256" key="4">
    <source>
        <dbReference type="ARBA" id="ARBA00022741"/>
    </source>
</evidence>
<evidence type="ECO:0000256" key="8">
    <source>
        <dbReference type="HAMAP-Rule" id="MF_00137"/>
    </source>
</evidence>
<gene>
    <name evidence="8 10" type="primary">purC</name>
    <name evidence="10" type="ORF">H2021_03540</name>
</gene>
<keyword evidence="6 8" id="KW-0067">ATP-binding</keyword>
<dbReference type="PANTHER" id="PTHR43599">
    <property type="entry name" value="MULTIFUNCTIONAL PROTEIN ADE2"/>
    <property type="match status" value="1"/>
</dbReference>
<evidence type="ECO:0000256" key="5">
    <source>
        <dbReference type="ARBA" id="ARBA00022755"/>
    </source>
</evidence>
<dbReference type="UniPathway" id="UPA00074">
    <property type="reaction ID" value="UER00131"/>
</dbReference>
<dbReference type="FunFam" id="3.30.470.20:FF:000006">
    <property type="entry name" value="Phosphoribosylaminoimidazole-succinocarboxamide synthase"/>
    <property type="match status" value="1"/>
</dbReference>
<evidence type="ECO:0000256" key="1">
    <source>
        <dbReference type="ARBA" id="ARBA00004672"/>
    </source>
</evidence>
<name>A0A838YS60_9GAMM</name>
<comment type="pathway">
    <text evidence="1 8">Purine metabolism; IMP biosynthesis via de novo pathway; 5-amino-1-(5-phospho-D-ribosyl)imidazole-4-carboxamide from 5-amino-1-(5-phospho-D-ribosyl)imidazole-4-carboxylate: step 1/2.</text>
</comment>
<dbReference type="Pfam" id="PF01259">
    <property type="entry name" value="SAICAR_synt"/>
    <property type="match status" value="1"/>
</dbReference>
<sequence>MEKIKEITSGKAKSLFTTSDDKYLVMNFRDDTSAFDGKKKEALLGKGAVNNQFNAFILEHLEKHGVSTHHIEVLNSTDSLVHKLEMFPIECVIRNRASGSICRRLGTEDGLILESPLFEFFLKDDDLGDPLINDEHIISFGWAKEEHIVEMKKLTYKINEVLSKLFIDSGLILVDFKVEFGLLDGEKIILADEFTPDGCRLWDVETGKKMDKDRFREGLGDVVESYHQVADRLGMNIKLD</sequence>
<organism evidence="10 11">
    <name type="scientific">SAR86 cluster bacterium</name>
    <dbReference type="NCBI Taxonomy" id="2030880"/>
    <lineage>
        <taxon>Bacteria</taxon>
        <taxon>Pseudomonadati</taxon>
        <taxon>Pseudomonadota</taxon>
        <taxon>Gammaproteobacteria</taxon>
        <taxon>SAR86 cluster</taxon>
    </lineage>
</organism>
<dbReference type="SUPFAM" id="SSF56104">
    <property type="entry name" value="SAICAR synthase-like"/>
    <property type="match status" value="1"/>
</dbReference>
<dbReference type="PROSITE" id="PS01057">
    <property type="entry name" value="SAICAR_SYNTHETASE_1"/>
    <property type="match status" value="1"/>
</dbReference>
<keyword evidence="5 8" id="KW-0658">Purine biosynthesis</keyword>
<dbReference type="GO" id="GO:0005829">
    <property type="term" value="C:cytosol"/>
    <property type="evidence" value="ECO:0007669"/>
    <property type="project" value="TreeGrafter"/>
</dbReference>
<evidence type="ECO:0000256" key="7">
    <source>
        <dbReference type="ARBA" id="ARBA00048475"/>
    </source>
</evidence>
<proteinExistence type="inferred from homology"/>
<evidence type="ECO:0000256" key="3">
    <source>
        <dbReference type="ARBA" id="ARBA00022598"/>
    </source>
</evidence>
<dbReference type="EC" id="6.3.2.6" evidence="8"/>
<dbReference type="GO" id="GO:0006189">
    <property type="term" value="P:'de novo' IMP biosynthetic process"/>
    <property type="evidence" value="ECO:0007669"/>
    <property type="project" value="UniProtKB-UniRule"/>
</dbReference>
<evidence type="ECO:0000256" key="2">
    <source>
        <dbReference type="ARBA" id="ARBA00010190"/>
    </source>
</evidence>
<protein>
    <recommendedName>
        <fullName evidence="8">Phosphoribosylaminoimidazole-succinocarboxamide synthase</fullName>
        <ecNumber evidence="8">6.3.2.6</ecNumber>
    </recommendedName>
    <alternativeName>
        <fullName evidence="8">SAICAR synthetase</fullName>
    </alternativeName>
</protein>
<comment type="caution">
    <text evidence="10">The sequence shown here is derived from an EMBL/GenBank/DDBJ whole genome shotgun (WGS) entry which is preliminary data.</text>
</comment>
<dbReference type="InterPro" id="IPR018236">
    <property type="entry name" value="SAICAR_synthetase_CS"/>
</dbReference>
<keyword evidence="3 8" id="KW-0436">Ligase</keyword>
<dbReference type="GO" id="GO:0009236">
    <property type="term" value="P:cobalamin biosynthetic process"/>
    <property type="evidence" value="ECO:0007669"/>
    <property type="project" value="InterPro"/>
</dbReference>
<accession>A0A838YS60</accession>
<dbReference type="PANTHER" id="PTHR43599:SF3">
    <property type="entry name" value="SI:DKEY-6E2.2"/>
    <property type="match status" value="1"/>
</dbReference>
<dbReference type="Proteomes" id="UP000585327">
    <property type="component" value="Unassembled WGS sequence"/>
</dbReference>
<dbReference type="CDD" id="cd01415">
    <property type="entry name" value="SAICAR_synt_PurC"/>
    <property type="match status" value="1"/>
</dbReference>
<feature type="domain" description="SAICAR synthetase/ADE2 N-terminal" evidence="9">
    <location>
        <begin position="7"/>
        <end position="232"/>
    </location>
</feature>
<dbReference type="NCBIfam" id="TIGR00081">
    <property type="entry name" value="purC"/>
    <property type="match status" value="1"/>
</dbReference>
<dbReference type="InterPro" id="IPR033934">
    <property type="entry name" value="SAICAR_synt_PurC"/>
</dbReference>
<dbReference type="Gene3D" id="3.30.200.20">
    <property type="entry name" value="Phosphorylase Kinase, domain 1"/>
    <property type="match status" value="1"/>
</dbReference>
<evidence type="ECO:0000313" key="10">
    <source>
        <dbReference type="EMBL" id="MBA4724273.1"/>
    </source>
</evidence>
<comment type="similarity">
    <text evidence="2 8">Belongs to the SAICAR synthetase family.</text>
</comment>
<evidence type="ECO:0000256" key="6">
    <source>
        <dbReference type="ARBA" id="ARBA00022840"/>
    </source>
</evidence>
<comment type="catalytic activity">
    <reaction evidence="7 8">
        <text>5-amino-1-(5-phospho-D-ribosyl)imidazole-4-carboxylate + L-aspartate + ATP = (2S)-2-[5-amino-1-(5-phospho-beta-D-ribosyl)imidazole-4-carboxamido]succinate + ADP + phosphate + 2 H(+)</text>
        <dbReference type="Rhea" id="RHEA:22628"/>
        <dbReference type="ChEBI" id="CHEBI:15378"/>
        <dbReference type="ChEBI" id="CHEBI:29991"/>
        <dbReference type="ChEBI" id="CHEBI:30616"/>
        <dbReference type="ChEBI" id="CHEBI:43474"/>
        <dbReference type="ChEBI" id="CHEBI:58443"/>
        <dbReference type="ChEBI" id="CHEBI:77657"/>
        <dbReference type="ChEBI" id="CHEBI:456216"/>
        <dbReference type="EC" id="6.3.2.6"/>
    </reaction>
</comment>
<dbReference type="InterPro" id="IPR050089">
    <property type="entry name" value="SAICAR_synthetase"/>
</dbReference>
<dbReference type="Gene3D" id="3.30.470.20">
    <property type="entry name" value="ATP-grasp fold, B domain"/>
    <property type="match status" value="1"/>
</dbReference>
<dbReference type="InterPro" id="IPR001636">
    <property type="entry name" value="SAICAR_synth"/>
</dbReference>
<dbReference type="EMBL" id="JACETM010000038">
    <property type="protein sequence ID" value="MBA4724273.1"/>
    <property type="molecule type" value="Genomic_DNA"/>
</dbReference>
<evidence type="ECO:0000313" key="11">
    <source>
        <dbReference type="Proteomes" id="UP000585327"/>
    </source>
</evidence>
<dbReference type="GO" id="GO:0004639">
    <property type="term" value="F:phosphoribosylaminoimidazolesuccinocarboxamide synthase activity"/>
    <property type="evidence" value="ECO:0007669"/>
    <property type="project" value="UniProtKB-UniRule"/>
</dbReference>
<evidence type="ECO:0000259" key="9">
    <source>
        <dbReference type="Pfam" id="PF01259"/>
    </source>
</evidence>
<reference evidence="10 11" key="1">
    <citation type="submission" date="2020-06" db="EMBL/GenBank/DDBJ databases">
        <title>Dysbiosis in marine aquaculture revealed through microbiome analysis: reverse ecology for environmental sustainability.</title>
        <authorList>
            <person name="Haro-Moreno J.M."/>
            <person name="Coutinho F.H."/>
            <person name="Zaragoza-Solas A."/>
            <person name="Picazo A."/>
            <person name="Almagro-Moreno S."/>
            <person name="Lopez-Perez M."/>
        </authorList>
    </citation>
    <scope>NUCLEOTIDE SEQUENCE [LARGE SCALE GENOMIC DNA]</scope>
    <source>
        <strain evidence="10">MCMED-G42</strain>
    </source>
</reference>
<dbReference type="AlphaFoldDB" id="A0A838YS60"/>
<dbReference type="HAMAP" id="MF_00137">
    <property type="entry name" value="SAICAR_synth"/>
    <property type="match status" value="1"/>
</dbReference>
<dbReference type="GO" id="GO:0005524">
    <property type="term" value="F:ATP binding"/>
    <property type="evidence" value="ECO:0007669"/>
    <property type="project" value="UniProtKB-KW"/>
</dbReference>